<accession>A0A9P3FZE3</accession>
<evidence type="ECO:0000256" key="1">
    <source>
        <dbReference type="SAM" id="MobiDB-lite"/>
    </source>
</evidence>
<evidence type="ECO:0000313" key="3">
    <source>
        <dbReference type="Proteomes" id="UP000703269"/>
    </source>
</evidence>
<dbReference type="AlphaFoldDB" id="A0A9P3FZE3"/>
<protein>
    <submittedName>
        <fullName evidence="2">Uncharacterized protein</fullName>
    </submittedName>
</protein>
<feature type="region of interest" description="Disordered" evidence="1">
    <location>
        <begin position="80"/>
        <end position="105"/>
    </location>
</feature>
<reference evidence="2 3" key="1">
    <citation type="submission" date="2021-08" db="EMBL/GenBank/DDBJ databases">
        <title>Draft Genome Sequence of Phanerochaete sordida strain YK-624.</title>
        <authorList>
            <person name="Mori T."/>
            <person name="Dohra H."/>
            <person name="Suzuki T."/>
            <person name="Kawagishi H."/>
            <person name="Hirai H."/>
        </authorList>
    </citation>
    <scope>NUCLEOTIDE SEQUENCE [LARGE SCALE GENOMIC DNA]</scope>
    <source>
        <strain evidence="2 3">YK-624</strain>
    </source>
</reference>
<dbReference type="Proteomes" id="UP000703269">
    <property type="component" value="Unassembled WGS sequence"/>
</dbReference>
<organism evidence="2 3">
    <name type="scientific">Phanerochaete sordida</name>
    <dbReference type="NCBI Taxonomy" id="48140"/>
    <lineage>
        <taxon>Eukaryota</taxon>
        <taxon>Fungi</taxon>
        <taxon>Dikarya</taxon>
        <taxon>Basidiomycota</taxon>
        <taxon>Agaricomycotina</taxon>
        <taxon>Agaricomycetes</taxon>
        <taxon>Polyporales</taxon>
        <taxon>Phanerochaetaceae</taxon>
        <taxon>Phanerochaete</taxon>
    </lineage>
</organism>
<evidence type="ECO:0000313" key="2">
    <source>
        <dbReference type="EMBL" id="GJE85322.1"/>
    </source>
</evidence>
<comment type="caution">
    <text evidence="2">The sequence shown here is derived from an EMBL/GenBank/DDBJ whole genome shotgun (WGS) entry which is preliminary data.</text>
</comment>
<gene>
    <name evidence="2" type="ORF">PsYK624_014010</name>
</gene>
<name>A0A9P3FZE3_9APHY</name>
<keyword evidence="3" id="KW-1185">Reference proteome</keyword>
<proteinExistence type="predicted"/>
<sequence length="175" mass="19339">MDSALPGVCEACWHRSYWLPSRRHLKRFTDQISTQNPVGTNSERGVGTPLPDEIWSLQTTFRAPPSESVFFSSVPNVHRASARRHRRGRRDGRRQHGVSNGRLPVCNGPGPRLGLKYSPPVCILHSNKIAPSSCNLRDRGSVNAAFLCSASSDATAANKILTLISRKTTLLAKRR</sequence>
<feature type="compositionally biased region" description="Basic residues" evidence="1">
    <location>
        <begin position="80"/>
        <end position="96"/>
    </location>
</feature>
<dbReference type="EMBL" id="BPQB01000002">
    <property type="protein sequence ID" value="GJE85322.1"/>
    <property type="molecule type" value="Genomic_DNA"/>
</dbReference>